<organism evidence="3 4">
    <name type="scientific">Symbiodinium natans</name>
    <dbReference type="NCBI Taxonomy" id="878477"/>
    <lineage>
        <taxon>Eukaryota</taxon>
        <taxon>Sar</taxon>
        <taxon>Alveolata</taxon>
        <taxon>Dinophyceae</taxon>
        <taxon>Suessiales</taxon>
        <taxon>Symbiodiniaceae</taxon>
        <taxon>Symbiodinium</taxon>
    </lineage>
</organism>
<feature type="region of interest" description="Disordered" evidence="2">
    <location>
        <begin position="185"/>
        <end position="244"/>
    </location>
</feature>
<dbReference type="EMBL" id="CAJNDS010002786">
    <property type="protein sequence ID" value="CAE7596805.1"/>
    <property type="molecule type" value="Genomic_DNA"/>
</dbReference>
<evidence type="ECO:0000313" key="4">
    <source>
        <dbReference type="Proteomes" id="UP000604046"/>
    </source>
</evidence>
<keyword evidence="1" id="KW-0175">Coiled coil</keyword>
<evidence type="ECO:0000313" key="3">
    <source>
        <dbReference type="EMBL" id="CAE7596805.1"/>
    </source>
</evidence>
<gene>
    <name evidence="3" type="ORF">SNAT2548_LOCUS33957</name>
</gene>
<feature type="compositionally biased region" description="Polar residues" evidence="2">
    <location>
        <begin position="225"/>
        <end position="236"/>
    </location>
</feature>
<comment type="caution">
    <text evidence="3">The sequence shown here is derived from an EMBL/GenBank/DDBJ whole genome shotgun (WGS) entry which is preliminary data.</text>
</comment>
<feature type="coiled-coil region" evidence="1">
    <location>
        <begin position="128"/>
        <end position="155"/>
    </location>
</feature>
<feature type="compositionally biased region" description="Basic and acidic residues" evidence="2">
    <location>
        <begin position="60"/>
        <end position="71"/>
    </location>
</feature>
<feature type="region of interest" description="Disordered" evidence="2">
    <location>
        <begin position="35"/>
        <end position="82"/>
    </location>
</feature>
<dbReference type="OrthoDB" id="10464564at2759"/>
<dbReference type="AlphaFoldDB" id="A0A812USQ5"/>
<sequence>MPKAGTPTKSAGASPQALPQAHLASFDELAELQRSLQSAQEAASSSHQIEMSRLEQQMAELDHALAMEPSHEAAQQDLDEGQRLLSQLQTELLLAQAEGELLGAEAAAEEDLEPSTLRAEVASLAATLSERRADIRSLEARKAQAQKEARLASERVATFEVWSHAAHVELRQVATEFAEEREARARRAEQRAPPGCQAMPDAPRTPMEAEATLPTDESWDRADNRQVSSVSANTASMRGVSSRCPAPTHDLFGELWCRKVPPLQGLSSSASAPTLR</sequence>
<accession>A0A812USQ5</accession>
<protein>
    <submittedName>
        <fullName evidence="3">Uncharacterized protein</fullName>
    </submittedName>
</protein>
<feature type="compositionally biased region" description="Low complexity" evidence="2">
    <location>
        <begin position="35"/>
        <end position="46"/>
    </location>
</feature>
<name>A0A812USQ5_9DINO</name>
<proteinExistence type="predicted"/>
<reference evidence="3" key="1">
    <citation type="submission" date="2021-02" db="EMBL/GenBank/DDBJ databases">
        <authorList>
            <person name="Dougan E. K."/>
            <person name="Rhodes N."/>
            <person name="Thang M."/>
            <person name="Chan C."/>
        </authorList>
    </citation>
    <scope>NUCLEOTIDE SEQUENCE</scope>
</reference>
<dbReference type="Proteomes" id="UP000604046">
    <property type="component" value="Unassembled WGS sequence"/>
</dbReference>
<evidence type="ECO:0000256" key="1">
    <source>
        <dbReference type="SAM" id="Coils"/>
    </source>
</evidence>
<feature type="region of interest" description="Disordered" evidence="2">
    <location>
        <begin position="1"/>
        <end position="23"/>
    </location>
</feature>
<keyword evidence="4" id="KW-1185">Reference proteome</keyword>
<evidence type="ECO:0000256" key="2">
    <source>
        <dbReference type="SAM" id="MobiDB-lite"/>
    </source>
</evidence>